<reference evidence="2" key="1">
    <citation type="submission" date="2022-11" db="UniProtKB">
        <authorList>
            <consortium name="WormBaseParasite"/>
        </authorList>
    </citation>
    <scope>IDENTIFICATION</scope>
</reference>
<accession>A0A915NPH5</accession>
<name>A0A915NPH5_9BILA</name>
<keyword evidence="1" id="KW-1185">Reference proteome</keyword>
<dbReference type="AlphaFoldDB" id="A0A915NPH5"/>
<organism evidence="1 2">
    <name type="scientific">Meloidogyne floridensis</name>
    <dbReference type="NCBI Taxonomy" id="298350"/>
    <lineage>
        <taxon>Eukaryota</taxon>
        <taxon>Metazoa</taxon>
        <taxon>Ecdysozoa</taxon>
        <taxon>Nematoda</taxon>
        <taxon>Chromadorea</taxon>
        <taxon>Rhabditida</taxon>
        <taxon>Tylenchina</taxon>
        <taxon>Tylenchomorpha</taxon>
        <taxon>Tylenchoidea</taxon>
        <taxon>Meloidogynidae</taxon>
        <taxon>Meloidogyninae</taxon>
        <taxon>Meloidogyne</taxon>
    </lineage>
</organism>
<dbReference type="Proteomes" id="UP000887560">
    <property type="component" value="Unplaced"/>
</dbReference>
<protein>
    <submittedName>
        <fullName evidence="2">Uncharacterized protein</fullName>
    </submittedName>
</protein>
<proteinExistence type="predicted"/>
<dbReference type="WBParaSite" id="scf7180000420731.g5661">
    <property type="protein sequence ID" value="scf7180000420731.g5661"/>
    <property type="gene ID" value="scf7180000420731.g5661"/>
</dbReference>
<sequence>LTVGIADYKKRNALIAREKLCENDLSDHLMLIRLFNAYESEPSQDLKEKFCDQYLVSEQAMRLIHEIKKRLIYELRRCRLVPDNMVRAGDDSSLNKYSYNWAMVQAVIVAGSYPNI</sequence>
<evidence type="ECO:0000313" key="2">
    <source>
        <dbReference type="WBParaSite" id="scf7180000420731.g5661"/>
    </source>
</evidence>
<evidence type="ECO:0000313" key="1">
    <source>
        <dbReference type="Proteomes" id="UP000887560"/>
    </source>
</evidence>